<name>A0ABS3QAW8_9BACT</name>
<dbReference type="NCBIfam" id="TIGR04183">
    <property type="entry name" value="Por_Secre_tail"/>
    <property type="match status" value="1"/>
</dbReference>
<dbReference type="Pfam" id="PF20009">
    <property type="entry name" value="GEVED"/>
    <property type="match status" value="4"/>
</dbReference>
<sequence length="1749" mass="179253">MLLALALGMGFTSQAQTVPQPVALTGFNADIVANGTGNATAGSSSNSSVDANSYVFLSNDYTTTTAPGFFHPNVGLPFGGTFLGAALPNVLYKLQPYSGNNSLRLYGVGGSSPAATATGTLTFTNPTSAGTLYVLATSGSGSDATTARVNFSDGTSQSATITVQDWFNNSGYAYSVNDRLLITGTNFDEIIANTVTPNPRLYQYAVAISGANQSKSITGVTFTKSATAGPYVQIMAISAAPPAAANNYLPMPLTFPAGGTPAPYNGGNFGTPSVSGQDVIVNGTSGNTITAGTTSTPYTNTSATADTDGAGYFLMSTDYNSSTTAHATSGLPVAGVNGATTTGLLSSIATSGLTYQLASYTGINALQIRGVGSGSVSFTPTAATEVYVLTTSTNGTTSTGTMTVNFSDGTSHAYAVNFNNWFSAASSATSGSSNAATSIGVYAKGRLQPSNAVQTSTTTPNLFENKLVLSGSEYGKTIMSITVANTSTSNAVSVLGVTLNANAASLAQCALPTSHSAAASLAATCAGTSFTLTLNGLLARSGYSYQWQYSSNNTSWNNLTTSTSASPYSTGPTNATCTVLNQTTATYYRCLVQCVFDQPGTDSPSASVQVGQTDPVNCFPYPATSTSGCGTYGAVSAVSIAETATPANVVMNKTGLTCGTTTEPYATYGIYRDAATNGTLSKSNDYTLTVTTTNASRAALWIDLNQDGIYGAVLNSAGAPTGEYFGENTNGSGSTTLTFSIPSTSLAAVTNGTVGFRVRTERNNASILATAGNSNATTTTGVTLDYAVLVAGATPCAGTPAATVPTSVTSTACPATTFSLTATGPALGTTGLTYQWEYKPSAAALYTSVPTTITDVNGNAVTTNATTAILTIVNQREATDYRVIITCSNGGASATSPAITIAQSLLANCYCQNANNATNDYLTNVTLQDINNTSGSSQTSTPTGFADYTGSPSPTQTTTLNRNSTYVITVSALSPSSSTPTEMVWIDYDQSGTFEASEYTVIGTQATTGAVTGSTNLTIPATALLGPTRMRVRLHNDATGTGASACANAWIGETEDYLVTIGAEVVCSTPTLLTVSGPAAAPCAGASFTLTTTGATAGQSGFSYQWEKSAAGANSFAPISGATNLSLTTSLTASTDYRIVTTCATGGATAPSNIFTVTLGYLNCYCTPSATPTNEYVSAVSMTGSTPFTNTTGGTSSTSAGYNNYTGDPALTTTLNQGGIYPITVSIRANASPSQAALWIDFDHNGTFDPTDNVEYYLLGTPASSGNYTYTINVTVPANAPLGATRMRVRERNSLFANTAACDASGYGGETEDYLFTVGPPQQCTNPPATITATADVTNACANSSFTLSTSSIPVGTTGYTFQWQSRLMGSGNAFADITGATAFSYAVAGQTVPTDYQLIVSCANGGAPVTSNSVAVGQNTYDQCYCSVVHGSGCSTYGAITNVSINGMSNGTTCAGGSNYTVVPTTTATATLTKGTSYTLNTTFASSPSISAGVWVDYNHNGTFDASEFNSITSAASNGTLSTSMTVPATAMTGATRMRIRTESTGVALVTASRGCDTFVYGETEDYTFNVVAPLPVKLISFTAAAQDKAVHLDWVTASELHSERFEVERSTDGKTFELIGTVAAQGNSTHRTDYEFLDSKALAKATTRYYRLRQVDTDGAAEYSPVRSVQLGSFTHLELYPNPAHRDLSVTGATAGAAVEIFDALGRSVLNAPANTDGQARLTLPAGLPSGVYIVRSGTEVRRLTVE</sequence>
<evidence type="ECO:0000256" key="1">
    <source>
        <dbReference type="SAM" id="MobiDB-lite"/>
    </source>
</evidence>
<comment type="caution">
    <text evidence="4">The sequence shown here is derived from an EMBL/GenBank/DDBJ whole genome shotgun (WGS) entry which is preliminary data.</text>
</comment>
<evidence type="ECO:0000259" key="3">
    <source>
        <dbReference type="Pfam" id="PF20009"/>
    </source>
</evidence>
<dbReference type="EMBL" id="JAGETZ010000001">
    <property type="protein sequence ID" value="MBO2007959.1"/>
    <property type="molecule type" value="Genomic_DNA"/>
</dbReference>
<feature type="signal peptide" evidence="2">
    <location>
        <begin position="1"/>
        <end position="17"/>
    </location>
</feature>
<proteinExistence type="predicted"/>
<accession>A0ABS3QAW8</accession>
<organism evidence="4 5">
    <name type="scientific">Hymenobacter negativus</name>
    <dbReference type="NCBI Taxonomy" id="2795026"/>
    <lineage>
        <taxon>Bacteria</taxon>
        <taxon>Pseudomonadati</taxon>
        <taxon>Bacteroidota</taxon>
        <taxon>Cytophagia</taxon>
        <taxon>Cytophagales</taxon>
        <taxon>Hymenobacteraceae</taxon>
        <taxon>Hymenobacter</taxon>
    </lineage>
</organism>
<feature type="domain" description="GEVED" evidence="3">
    <location>
        <begin position="699"/>
        <end position="788"/>
    </location>
</feature>
<feature type="domain" description="GEVED" evidence="3">
    <location>
        <begin position="1494"/>
        <end position="1571"/>
    </location>
</feature>
<keyword evidence="2" id="KW-0732">Signal</keyword>
<dbReference type="InterPro" id="IPR045474">
    <property type="entry name" value="GEVED"/>
</dbReference>
<evidence type="ECO:0000313" key="4">
    <source>
        <dbReference type="EMBL" id="MBO2007959.1"/>
    </source>
</evidence>
<dbReference type="Proteomes" id="UP000664369">
    <property type="component" value="Unassembled WGS sequence"/>
</dbReference>
<feature type="chain" id="PRO_5045717225" evidence="2">
    <location>
        <begin position="18"/>
        <end position="1749"/>
    </location>
</feature>
<dbReference type="InterPro" id="IPR013783">
    <property type="entry name" value="Ig-like_fold"/>
</dbReference>
<dbReference type="InterPro" id="IPR026444">
    <property type="entry name" value="Secre_tail"/>
</dbReference>
<protein>
    <submittedName>
        <fullName evidence="4">T9SS type A sorting domain-containing protein</fullName>
    </submittedName>
</protein>
<keyword evidence="5" id="KW-1185">Reference proteome</keyword>
<dbReference type="RefSeq" id="WP_208173481.1">
    <property type="nucleotide sequence ID" value="NZ_JAGETZ010000001.1"/>
</dbReference>
<gene>
    <name evidence="4" type="ORF">J4E00_02790</name>
</gene>
<feature type="domain" description="GEVED" evidence="3">
    <location>
        <begin position="984"/>
        <end position="1060"/>
    </location>
</feature>
<evidence type="ECO:0000313" key="5">
    <source>
        <dbReference type="Proteomes" id="UP000664369"/>
    </source>
</evidence>
<dbReference type="Gene3D" id="2.60.40.10">
    <property type="entry name" value="Immunoglobulins"/>
    <property type="match status" value="1"/>
</dbReference>
<feature type="domain" description="GEVED" evidence="3">
    <location>
        <begin position="1237"/>
        <end position="1316"/>
    </location>
</feature>
<feature type="compositionally biased region" description="Low complexity" evidence="1">
    <location>
        <begin position="933"/>
        <end position="944"/>
    </location>
</feature>
<reference evidence="4 5" key="1">
    <citation type="submission" date="2021-03" db="EMBL/GenBank/DDBJ databases">
        <authorList>
            <person name="Kim M.K."/>
        </authorList>
    </citation>
    <scope>NUCLEOTIDE SEQUENCE [LARGE SCALE GENOMIC DNA]</scope>
    <source>
        <strain evidence="4 5">BT442</strain>
    </source>
</reference>
<feature type="region of interest" description="Disordered" evidence="1">
    <location>
        <begin position="933"/>
        <end position="958"/>
    </location>
</feature>
<evidence type="ECO:0000256" key="2">
    <source>
        <dbReference type="SAM" id="SignalP"/>
    </source>
</evidence>